<evidence type="ECO:0000313" key="2">
    <source>
        <dbReference type="Proteomes" id="UP000054978"/>
    </source>
</evidence>
<protein>
    <submittedName>
        <fullName evidence="1">Uncharacterized protein</fullName>
    </submittedName>
</protein>
<dbReference type="STRING" id="1777144.AWB83_03087"/>
<dbReference type="Proteomes" id="UP000054978">
    <property type="component" value="Unassembled WGS sequence"/>
</dbReference>
<proteinExistence type="predicted"/>
<reference evidence="1" key="1">
    <citation type="submission" date="2016-01" db="EMBL/GenBank/DDBJ databases">
        <authorList>
            <person name="Peeters C."/>
        </authorList>
    </citation>
    <scope>NUCLEOTIDE SEQUENCE [LARGE SCALE GENOMIC DNA]</scope>
    <source>
        <strain evidence="1">LMG 29326</strain>
    </source>
</reference>
<accession>A0A158BBB7</accession>
<organism evidence="1 2">
    <name type="scientific">Caballeronia ptereochthonis</name>
    <dbReference type="NCBI Taxonomy" id="1777144"/>
    <lineage>
        <taxon>Bacteria</taxon>
        <taxon>Pseudomonadati</taxon>
        <taxon>Pseudomonadota</taxon>
        <taxon>Betaproteobacteria</taxon>
        <taxon>Burkholderiales</taxon>
        <taxon>Burkholderiaceae</taxon>
        <taxon>Caballeronia</taxon>
    </lineage>
</organism>
<comment type="caution">
    <text evidence="1">The sequence shown here is derived from an EMBL/GenBank/DDBJ whole genome shotgun (WGS) entry which is preliminary data.</text>
</comment>
<dbReference type="EMBL" id="FCOB02000013">
    <property type="protein sequence ID" value="SAK67382.1"/>
    <property type="molecule type" value="Genomic_DNA"/>
</dbReference>
<gene>
    <name evidence="1" type="ORF">AWB83_03087</name>
</gene>
<name>A0A158BBB7_9BURK</name>
<sequence length="58" mass="6396">MSKIDIVCVTYRHGPKLETFLNCMLSQTSLNFRLTIIHDAPTRSSMKSVVLTEAGSPG</sequence>
<dbReference type="AlphaFoldDB" id="A0A158BBB7"/>
<keyword evidence="2" id="KW-1185">Reference proteome</keyword>
<evidence type="ECO:0000313" key="1">
    <source>
        <dbReference type="EMBL" id="SAK67382.1"/>
    </source>
</evidence>